<evidence type="ECO:0000313" key="2">
    <source>
        <dbReference type="Proteomes" id="UP000315439"/>
    </source>
</evidence>
<dbReference type="AlphaFoldDB" id="A0A545UDM0"/>
<comment type="caution">
    <text evidence="1">The sequence shown here is derived from an EMBL/GenBank/DDBJ whole genome shotgun (WGS) entry which is preliminary data.</text>
</comment>
<reference evidence="1 2" key="1">
    <citation type="submission" date="2019-07" db="EMBL/GenBank/DDBJ databases">
        <title>Draft genome for Aliikangiella sp. M105.</title>
        <authorList>
            <person name="Wang G."/>
        </authorList>
    </citation>
    <scope>NUCLEOTIDE SEQUENCE [LARGE SCALE GENOMIC DNA]</scope>
    <source>
        <strain evidence="1 2">M105</strain>
    </source>
</reference>
<gene>
    <name evidence="1" type="ORF">FLL46_11895</name>
</gene>
<protein>
    <submittedName>
        <fullName evidence="1">Uncharacterized protein</fullName>
    </submittedName>
</protein>
<accession>A0A545UDM0</accession>
<dbReference type="Proteomes" id="UP000315439">
    <property type="component" value="Unassembled WGS sequence"/>
</dbReference>
<dbReference type="OrthoDB" id="791936at2"/>
<sequence length="732" mass="83129">MFVFDCYSEEKNCLVLFLGQYDPRSRASLSSEIQEAYKQSLTPEVIIFLYPKYISSEISELLLDNSFIIDITRQKHSQVICVHFDKHGVLKIQKNLSNEGNSNALPDMKYLSRDITKYGYRHLLDLRKNEVLVRSPAGTIFVKPSGKEKEEFIYASALARNSCEHQFLAMSLLSFFPADREIEYIYIDTASISAIAESLTYYLSRFQNTNCKQVKYESFSSYDGMDTQCPDNTDSAWVIISASASMSMGKKIVKSWRLNPKQVITILSYQSTLADTEDNIGNALVFSVDDYSSRDDKSKSPVKVQVQGESFAAEISTPIPILFGLAHKPKLIDSAIYKYTKKGTFSLNRKSVRVHVDYSELRKNYLSKGKVSGKLFEWLNQVVKWSIPKNLKCIVIGNDESDIIFLKDVKHVLKNNGFELKNITEIHADSHSEMCEIGEGGVLILSSAISSGHNFVDVNRALRLAGHKGMRIFVTAFTTSHTVKEFNLFKQSLTQGFNGFRYAFFTYKKISLGDKSISSWESEKMWITGLINGAKDEEPGLHYWLSRKSMLEKVGTGLDGKVGLKFSNSTGKLQFAPDFVFWPPSYEVDKVCHEAVYMTVCAILQNARDNYVSGQKLGSNIYQHSVIAPENFVRFNDSLLQSCIWRAAYPSELDYRRSEVLSNDFQRILSKIMVSCNSERGEVCLDLLIAIALRWIKLSKKALNKLLIDAEEHLVEPHAKLLVEQIKFEFQL</sequence>
<keyword evidence="2" id="KW-1185">Reference proteome</keyword>
<name>A0A545UDM0_9GAMM</name>
<proteinExistence type="predicted"/>
<organism evidence="1 2">
    <name type="scientific">Aliikangiella coralliicola</name>
    <dbReference type="NCBI Taxonomy" id="2592383"/>
    <lineage>
        <taxon>Bacteria</taxon>
        <taxon>Pseudomonadati</taxon>
        <taxon>Pseudomonadota</taxon>
        <taxon>Gammaproteobacteria</taxon>
        <taxon>Oceanospirillales</taxon>
        <taxon>Pleioneaceae</taxon>
        <taxon>Aliikangiella</taxon>
    </lineage>
</organism>
<dbReference type="EMBL" id="VIKS01000007">
    <property type="protein sequence ID" value="TQV87567.1"/>
    <property type="molecule type" value="Genomic_DNA"/>
</dbReference>
<evidence type="ECO:0000313" key="1">
    <source>
        <dbReference type="EMBL" id="TQV87567.1"/>
    </source>
</evidence>
<dbReference type="RefSeq" id="WP_142893745.1">
    <property type="nucleotide sequence ID" value="NZ_ML660164.1"/>
</dbReference>